<dbReference type="Proteomes" id="UP000887565">
    <property type="component" value="Unplaced"/>
</dbReference>
<dbReference type="AlphaFoldDB" id="A0A915HZ91"/>
<organism evidence="1 2">
    <name type="scientific">Romanomermis culicivorax</name>
    <name type="common">Nematode worm</name>
    <dbReference type="NCBI Taxonomy" id="13658"/>
    <lineage>
        <taxon>Eukaryota</taxon>
        <taxon>Metazoa</taxon>
        <taxon>Ecdysozoa</taxon>
        <taxon>Nematoda</taxon>
        <taxon>Enoplea</taxon>
        <taxon>Dorylaimia</taxon>
        <taxon>Mermithida</taxon>
        <taxon>Mermithoidea</taxon>
        <taxon>Mermithidae</taxon>
        <taxon>Romanomermis</taxon>
    </lineage>
</organism>
<protein>
    <submittedName>
        <fullName evidence="2">Uncharacterized protein</fullName>
    </submittedName>
</protein>
<reference evidence="2" key="1">
    <citation type="submission" date="2022-11" db="UniProtKB">
        <authorList>
            <consortium name="WormBaseParasite"/>
        </authorList>
    </citation>
    <scope>IDENTIFICATION</scope>
</reference>
<sequence>MQGRPVKSILISNSITTEPLYNDKLLSN</sequence>
<accession>A0A915HZ91</accession>
<evidence type="ECO:0000313" key="2">
    <source>
        <dbReference type="WBParaSite" id="nRc.2.0.1.t06883-RA"/>
    </source>
</evidence>
<name>A0A915HZ91_ROMCU</name>
<proteinExistence type="predicted"/>
<dbReference type="WBParaSite" id="nRc.2.0.1.t06883-RA">
    <property type="protein sequence ID" value="nRc.2.0.1.t06883-RA"/>
    <property type="gene ID" value="nRc.2.0.1.g06883"/>
</dbReference>
<keyword evidence="1" id="KW-1185">Reference proteome</keyword>
<evidence type="ECO:0000313" key="1">
    <source>
        <dbReference type="Proteomes" id="UP000887565"/>
    </source>
</evidence>